<protein>
    <recommendedName>
        <fullName evidence="2">Ferrous iron transporter FeoA-like domain-containing protein</fullName>
    </recommendedName>
</protein>
<evidence type="ECO:0000259" key="2">
    <source>
        <dbReference type="SMART" id="SM00899"/>
    </source>
</evidence>
<dbReference type="AlphaFoldDB" id="A0A3E2BKR1"/>
<dbReference type="Gene3D" id="2.30.30.90">
    <property type="match status" value="1"/>
</dbReference>
<dbReference type="InterPro" id="IPR053184">
    <property type="entry name" value="FeoA-like"/>
</dbReference>
<proteinExistence type="predicted"/>
<evidence type="ECO:0000256" key="1">
    <source>
        <dbReference type="ARBA" id="ARBA00023004"/>
    </source>
</evidence>
<dbReference type="PANTHER" id="PTHR43151:SF1">
    <property type="entry name" value="SSR2333 PROTEIN"/>
    <property type="match status" value="1"/>
</dbReference>
<dbReference type="InterPro" id="IPR008988">
    <property type="entry name" value="Transcriptional_repressor_C"/>
</dbReference>
<sequence>MFGHRKNQTESPPVTGRVCSLLEIPQGQKFRIVEIKGGPGLHRRLLALGFHRGDLVALDGEALLGGPVLVKNIKSDTRIALGRRIARKILVEPADENER</sequence>
<gene>
    <name evidence="3" type="ORF">OP8BY_0439</name>
</gene>
<dbReference type="InterPro" id="IPR007167">
    <property type="entry name" value="Fe-transptr_FeoA-like"/>
</dbReference>
<dbReference type="SUPFAM" id="SSF50037">
    <property type="entry name" value="C-terminal domain of transcriptional repressors"/>
    <property type="match status" value="1"/>
</dbReference>
<keyword evidence="1" id="KW-0408">Iron</keyword>
<accession>A0A3E2BKR1</accession>
<name>A0A3E2BKR1_9BACT</name>
<dbReference type="EMBL" id="QUAH01000010">
    <property type="protein sequence ID" value="RFT15330.1"/>
    <property type="molecule type" value="Genomic_DNA"/>
</dbReference>
<reference evidence="3 4" key="1">
    <citation type="submission" date="2018-08" db="EMBL/GenBank/DDBJ databases">
        <title>Genome analysis of the thermophilic bacterium of the candidate phylum Aminicenantes from deep subsurface aquifer revealed its physiology and ecological role.</title>
        <authorList>
            <person name="Kadnikov V.V."/>
            <person name="Mardanov A.V."/>
            <person name="Beletsky A.V."/>
            <person name="Karnachuk O.V."/>
            <person name="Ravin N.V."/>
        </authorList>
    </citation>
    <scope>NUCLEOTIDE SEQUENCE [LARGE SCALE GENOMIC DNA]</scope>
    <source>
        <strain evidence="3">BY38</strain>
    </source>
</reference>
<dbReference type="InterPro" id="IPR038157">
    <property type="entry name" value="FeoA_core_dom"/>
</dbReference>
<dbReference type="GO" id="GO:0046914">
    <property type="term" value="F:transition metal ion binding"/>
    <property type="evidence" value="ECO:0007669"/>
    <property type="project" value="InterPro"/>
</dbReference>
<comment type="caution">
    <text evidence="3">The sequence shown here is derived from an EMBL/GenBank/DDBJ whole genome shotgun (WGS) entry which is preliminary data.</text>
</comment>
<evidence type="ECO:0000313" key="3">
    <source>
        <dbReference type="EMBL" id="RFT15330.1"/>
    </source>
</evidence>
<organism evidence="3 4">
    <name type="scientific">Candidatus Saccharicenans subterraneus</name>
    <dbReference type="NCBI Taxonomy" id="2508984"/>
    <lineage>
        <taxon>Bacteria</taxon>
        <taxon>Candidatus Aminicenantota</taxon>
        <taxon>Candidatus Aminicenantia</taxon>
        <taxon>Candidatus Aminicenantales</taxon>
        <taxon>Candidatus Saccharicenantaceae</taxon>
        <taxon>Candidatus Saccharicenans</taxon>
    </lineage>
</organism>
<dbReference type="SMART" id="SM00899">
    <property type="entry name" value="FeoA"/>
    <property type="match status" value="1"/>
</dbReference>
<dbReference type="PANTHER" id="PTHR43151">
    <property type="entry name" value="FEOA FAMILY PROTEIN"/>
    <property type="match status" value="1"/>
</dbReference>
<evidence type="ECO:0000313" key="4">
    <source>
        <dbReference type="Proteomes" id="UP000257323"/>
    </source>
</evidence>
<dbReference type="Pfam" id="PF04023">
    <property type="entry name" value="FeoA"/>
    <property type="match status" value="1"/>
</dbReference>
<dbReference type="Proteomes" id="UP000257323">
    <property type="component" value="Unassembled WGS sequence"/>
</dbReference>
<feature type="domain" description="Ferrous iron transporter FeoA-like" evidence="2">
    <location>
        <begin position="19"/>
        <end position="93"/>
    </location>
</feature>